<keyword evidence="4" id="KW-0961">Cell wall biogenesis/degradation</keyword>
<accession>A0ABQ1MBN0</accession>
<gene>
    <name evidence="7" type="ORF">GCM10011386_32780</name>
</gene>
<dbReference type="Pfam" id="PF01510">
    <property type="entry name" value="Amidase_2"/>
    <property type="match status" value="1"/>
</dbReference>
<protein>
    <recommendedName>
        <fullName evidence="2">N-acetylmuramoyl-L-alanine amidase</fullName>
        <ecNumber evidence="2">3.5.1.28</ecNumber>
    </recommendedName>
</protein>
<reference evidence="8" key="1">
    <citation type="journal article" date="2019" name="Int. J. Syst. Evol. Microbiol.">
        <title>The Global Catalogue of Microorganisms (GCM) 10K type strain sequencing project: providing services to taxonomists for standard genome sequencing and annotation.</title>
        <authorList>
            <consortium name="The Broad Institute Genomics Platform"/>
            <consortium name="The Broad Institute Genome Sequencing Center for Infectious Disease"/>
            <person name="Wu L."/>
            <person name="Ma J."/>
        </authorList>
    </citation>
    <scope>NUCLEOTIDE SEQUENCE [LARGE SCALE GENOMIC DNA]</scope>
    <source>
        <strain evidence="8">CGMCC 1.15342</strain>
    </source>
</reference>
<evidence type="ECO:0000313" key="8">
    <source>
        <dbReference type="Proteomes" id="UP000597338"/>
    </source>
</evidence>
<dbReference type="EMBL" id="BMIK01000013">
    <property type="protein sequence ID" value="GGC38135.1"/>
    <property type="molecule type" value="Genomic_DNA"/>
</dbReference>
<feature type="domain" description="N-acetylmuramoyl-L-alanine amidase" evidence="6">
    <location>
        <begin position="85"/>
        <end position="216"/>
    </location>
</feature>
<dbReference type="PANTHER" id="PTHR30417">
    <property type="entry name" value="N-ACETYLMURAMOYL-L-ALANINE AMIDASE AMID"/>
    <property type="match status" value="1"/>
</dbReference>
<evidence type="ECO:0000256" key="3">
    <source>
        <dbReference type="ARBA" id="ARBA00022801"/>
    </source>
</evidence>
<dbReference type="PANTHER" id="PTHR30417:SF1">
    <property type="entry name" value="N-ACETYLMURAMOYL-L-ALANINE AMIDASE AMID"/>
    <property type="match status" value="1"/>
</dbReference>
<dbReference type="EC" id="3.5.1.28" evidence="2"/>
<dbReference type="CDD" id="cd06583">
    <property type="entry name" value="PGRP"/>
    <property type="match status" value="1"/>
</dbReference>
<evidence type="ECO:0000256" key="4">
    <source>
        <dbReference type="ARBA" id="ARBA00023316"/>
    </source>
</evidence>
<comment type="caution">
    <text evidence="7">The sequence shown here is derived from an EMBL/GenBank/DDBJ whole genome shotgun (WGS) entry which is preliminary data.</text>
</comment>
<dbReference type="InterPro" id="IPR051206">
    <property type="entry name" value="NAMLAA_amidase_2"/>
</dbReference>
<keyword evidence="3" id="KW-0378">Hydrolase</keyword>
<evidence type="ECO:0000256" key="2">
    <source>
        <dbReference type="ARBA" id="ARBA00011901"/>
    </source>
</evidence>
<evidence type="ECO:0000256" key="1">
    <source>
        <dbReference type="ARBA" id="ARBA00001561"/>
    </source>
</evidence>
<comment type="catalytic activity">
    <reaction evidence="1">
        <text>Hydrolyzes the link between N-acetylmuramoyl residues and L-amino acid residues in certain cell-wall glycopeptides.</text>
        <dbReference type="EC" id="3.5.1.28"/>
    </reaction>
</comment>
<proteinExistence type="predicted"/>
<sequence length="294" mass="33272">MAHGGICTIRRAMSILLATLVLSACTTNRYAKTNKQYKQQLKVLTKQMQAPLPYATPRLTATYDSITGMTAVSEIPQTKREARQVASIHFNLRKPNYVIIHHTAQDSLEQTLHTFTVPHSEVSAHYVIGRNGEVYQLLNDYVRGWHAGAGKWGTVTDLNSISLGVELDNNGKEPFTEPQIYSLLTLLDTLKQRYNIPSANFIGHSDIAPSRKVDPSAFFPWKRLAERGFGMWPDEVLMTPPENFNPEDALRIIGYDTRNLDAAIKAFKLHYIQDDISPELTDYDLSVLYSLYRK</sequence>
<keyword evidence="5" id="KW-0732">Signal</keyword>
<evidence type="ECO:0000313" key="7">
    <source>
        <dbReference type="EMBL" id="GGC38135.1"/>
    </source>
</evidence>
<feature type="signal peptide" evidence="5">
    <location>
        <begin position="1"/>
        <end position="31"/>
    </location>
</feature>
<dbReference type="SMART" id="SM00644">
    <property type="entry name" value="Ami_2"/>
    <property type="match status" value="1"/>
</dbReference>
<dbReference type="Gene3D" id="3.40.80.10">
    <property type="entry name" value="Peptidoglycan recognition protein-like"/>
    <property type="match status" value="1"/>
</dbReference>
<feature type="chain" id="PRO_5046140522" description="N-acetylmuramoyl-L-alanine amidase" evidence="5">
    <location>
        <begin position="32"/>
        <end position="294"/>
    </location>
</feature>
<dbReference type="InterPro" id="IPR036505">
    <property type="entry name" value="Amidase/PGRP_sf"/>
</dbReference>
<dbReference type="Proteomes" id="UP000597338">
    <property type="component" value="Unassembled WGS sequence"/>
</dbReference>
<organism evidence="7 8">
    <name type="scientific">Parapedobacter defluvii</name>
    <dbReference type="NCBI Taxonomy" id="2045106"/>
    <lineage>
        <taxon>Bacteria</taxon>
        <taxon>Pseudomonadati</taxon>
        <taxon>Bacteroidota</taxon>
        <taxon>Sphingobacteriia</taxon>
        <taxon>Sphingobacteriales</taxon>
        <taxon>Sphingobacteriaceae</taxon>
        <taxon>Parapedobacter</taxon>
    </lineage>
</organism>
<name>A0ABQ1MBN0_9SPHI</name>
<keyword evidence="8" id="KW-1185">Reference proteome</keyword>
<dbReference type="InterPro" id="IPR002502">
    <property type="entry name" value="Amidase_domain"/>
</dbReference>
<evidence type="ECO:0000256" key="5">
    <source>
        <dbReference type="SAM" id="SignalP"/>
    </source>
</evidence>
<evidence type="ECO:0000259" key="6">
    <source>
        <dbReference type="SMART" id="SM00644"/>
    </source>
</evidence>
<dbReference type="SUPFAM" id="SSF55846">
    <property type="entry name" value="N-acetylmuramoyl-L-alanine amidase-like"/>
    <property type="match status" value="1"/>
</dbReference>